<keyword evidence="2" id="KW-1185">Reference proteome</keyword>
<evidence type="ECO:0000313" key="1">
    <source>
        <dbReference type="EMBL" id="RKD76117.1"/>
    </source>
</evidence>
<dbReference type="EMBL" id="RAPK01000006">
    <property type="protein sequence ID" value="RKD76117.1"/>
    <property type="molecule type" value="Genomic_DNA"/>
</dbReference>
<gene>
    <name evidence="1" type="ORF">ATL39_0329</name>
</gene>
<comment type="caution">
    <text evidence="1">The sequence shown here is derived from an EMBL/GenBank/DDBJ whole genome shotgun (WGS) entry which is preliminary data.</text>
</comment>
<dbReference type="AlphaFoldDB" id="A0A419V7T9"/>
<name>A0A419V7T9_9BACL</name>
<accession>A0A419V7T9</accession>
<evidence type="ECO:0000313" key="2">
    <source>
        <dbReference type="Proteomes" id="UP000285120"/>
    </source>
</evidence>
<sequence>MTLMYTKARELYGKDAEQQNKTNPVVKAVKKPLFKKRNKKANV</sequence>
<proteinExistence type="predicted"/>
<protein>
    <submittedName>
        <fullName evidence="1">Uncharacterized protein</fullName>
    </submittedName>
</protein>
<organism evidence="1 2">
    <name type="scientific">Sinobaca qinghaiensis</name>
    <dbReference type="NCBI Taxonomy" id="342944"/>
    <lineage>
        <taxon>Bacteria</taxon>
        <taxon>Bacillati</taxon>
        <taxon>Bacillota</taxon>
        <taxon>Bacilli</taxon>
        <taxon>Bacillales</taxon>
        <taxon>Sporolactobacillaceae</taxon>
        <taxon>Sinobaca</taxon>
    </lineage>
</organism>
<dbReference type="Proteomes" id="UP000285120">
    <property type="component" value="Unassembled WGS sequence"/>
</dbReference>
<reference evidence="1 2" key="1">
    <citation type="submission" date="2018-09" db="EMBL/GenBank/DDBJ databases">
        <title>Genomic Encyclopedia of Archaeal and Bacterial Type Strains, Phase II (KMG-II): from individual species to whole genera.</title>
        <authorList>
            <person name="Goeker M."/>
        </authorList>
    </citation>
    <scope>NUCLEOTIDE SEQUENCE [LARGE SCALE GENOMIC DNA]</scope>
    <source>
        <strain evidence="1 2">DSM 17008</strain>
    </source>
</reference>
<dbReference type="RefSeq" id="WP_281270876.1">
    <property type="nucleotide sequence ID" value="NZ_RAPK01000006.1"/>
</dbReference>